<evidence type="ECO:0000313" key="3">
    <source>
        <dbReference type="Proteomes" id="UP000016566"/>
    </source>
</evidence>
<dbReference type="SUPFAM" id="SSF51445">
    <property type="entry name" value="(Trans)glycosidases"/>
    <property type="match status" value="1"/>
</dbReference>
<dbReference type="OrthoDB" id="5242885at2"/>
<evidence type="ECO:0000313" key="2">
    <source>
        <dbReference type="EMBL" id="GAD55252.1"/>
    </source>
</evidence>
<sequence length="626" mass="67421">MSITLPVGSLVPDTAATSGLFGGNVLATRSSMTGEGSYDEAVDGLNVAGLRYPGGSLTEYCFDISDPDAAEAIDDRTGEATDFIPLSEFMSYAGMNGHAVTIVLPTRTQFGTQTDANGNRSPEVDEGTLRDFVHDLMTGEYGDAQVRALEIGNEYWGSGECSAVEYGRLAAEMSRIVRDELDLVERLHGIDTSQTKLLVQMGSNHGSSCLSDAYGGQDGVQAIADLMARFPSSDISENCLYASGDVNWTQANDALIRMSFDTTESRDAIDGVVAHVYSQGTTFSRQFALDCIRSGWLEQEGFEDLEIHVTEWNQRMGEQPDGTEPGGLVQAQEMLELVEEFMSSGVEQAHVWPLIQNTTNALASGFDYDAPSVAGEMFSMMSRHLPGKSLVDMVANDPDETEFSAGEADIHAFAGDGDMLLYVLSKADTPVSMDIDLSAFLAAAGRVEISVLGRSPDAEGAERALHVAQGRDQPPGPSHDMTVECDLAADEIMQVVIHDIVPTETFAAVLGAPASGDVSSEPVSPDGFEVDDASSTDGIEQLALRRKRRLRRMAAGQACRRPWRFCRCWLFSGSRRFVPAMGPFAHAIRRTPSTPACRRHAQPARRCRTAGARASEKGFASSTRVG</sequence>
<reference evidence="2" key="1">
    <citation type="journal article" date="2013" name="Genome Announc.">
        <title>Draft Genome Sequence of Loktanella cinnabarina LL-001T, Isolated from Deep-Sea Floor Sediment.</title>
        <authorList>
            <person name="Nishi S."/>
            <person name="Tsubouchi T."/>
            <person name="Takaki Y."/>
            <person name="Koyanagi R."/>
            <person name="Satoh N."/>
            <person name="Maruyama T."/>
            <person name="Hatada Y."/>
        </authorList>
    </citation>
    <scope>NUCLEOTIDE SEQUENCE [LARGE SCALE GENOMIC DNA]</scope>
    <source>
        <strain evidence="2">LL-001</strain>
    </source>
</reference>
<dbReference type="EMBL" id="BATB01000011">
    <property type="protein sequence ID" value="GAD55252.1"/>
    <property type="molecule type" value="Genomic_DNA"/>
</dbReference>
<dbReference type="RefSeq" id="WP_021693356.1">
    <property type="nucleotide sequence ID" value="NZ_BATB01000011.1"/>
</dbReference>
<feature type="region of interest" description="Disordered" evidence="1">
    <location>
        <begin position="460"/>
        <end position="479"/>
    </location>
</feature>
<accession>U2Z2E7</accession>
<name>U2Z2E7_9RHOB</name>
<dbReference type="STRING" id="1337093.MBELCI_1304"/>
<comment type="caution">
    <text evidence="2">The sequence shown here is derived from an EMBL/GenBank/DDBJ whole genome shotgun (WGS) entry which is preliminary data.</text>
</comment>
<dbReference type="AlphaFoldDB" id="U2Z2E7"/>
<dbReference type="InterPro" id="IPR017853">
    <property type="entry name" value="GH"/>
</dbReference>
<evidence type="ECO:0000256" key="1">
    <source>
        <dbReference type="SAM" id="MobiDB-lite"/>
    </source>
</evidence>
<proteinExistence type="predicted"/>
<dbReference type="Proteomes" id="UP000016566">
    <property type="component" value="Unassembled WGS sequence"/>
</dbReference>
<dbReference type="eggNOG" id="COG3534">
    <property type="taxonomic scope" value="Bacteria"/>
</dbReference>
<dbReference type="Gene3D" id="3.20.20.80">
    <property type="entry name" value="Glycosidases"/>
    <property type="match status" value="1"/>
</dbReference>
<organism evidence="2 3">
    <name type="scientific">Limimaricola cinnabarinus LL-001</name>
    <dbReference type="NCBI Taxonomy" id="1337093"/>
    <lineage>
        <taxon>Bacteria</taxon>
        <taxon>Pseudomonadati</taxon>
        <taxon>Pseudomonadota</taxon>
        <taxon>Alphaproteobacteria</taxon>
        <taxon>Rhodobacterales</taxon>
        <taxon>Paracoccaceae</taxon>
        <taxon>Limimaricola</taxon>
    </lineage>
</organism>
<gene>
    <name evidence="2" type="ORF">MBELCI_1304</name>
</gene>
<keyword evidence="3" id="KW-1185">Reference proteome</keyword>
<feature type="compositionally biased region" description="Basic residues" evidence="1">
    <location>
        <begin position="599"/>
        <end position="608"/>
    </location>
</feature>
<protein>
    <submittedName>
        <fullName evidence="2">Type I secretion target repeat protein</fullName>
    </submittedName>
</protein>
<feature type="region of interest" description="Disordered" evidence="1">
    <location>
        <begin position="599"/>
        <end position="626"/>
    </location>
</feature>